<dbReference type="PATRIC" id="fig|28084.5.peg.3446"/>
<dbReference type="OrthoDB" id="6008970at2"/>
<comment type="caution">
    <text evidence="1">The sequence shown here is derived from an EMBL/GenBank/DDBJ whole genome shotgun (WGS) entry which is preliminary data.</text>
</comment>
<evidence type="ECO:0000313" key="1">
    <source>
        <dbReference type="EMBL" id="KTC81155.1"/>
    </source>
</evidence>
<proteinExistence type="predicted"/>
<sequence>MMKDTVQDRAKSIRIAVNSVISLLLSIVLLLIMNQAIAEDDRGGTKPEIGAPRIAGILISDVGNSDGYVSQSKATFPPTQSIYVTVQIMHAKAGLKVQVFLINPSKNIHENGENVASIGGNIAKAFKFNDAAGNWPAGTYKVEVKLSTGDTRVTTFELKK</sequence>
<dbReference type="EMBL" id="LNXW01000013">
    <property type="protein sequence ID" value="KTC81155.1"/>
    <property type="molecule type" value="Genomic_DNA"/>
</dbReference>
<protein>
    <submittedName>
        <fullName evidence="1">Uncharacterized protein</fullName>
    </submittedName>
</protein>
<gene>
    <name evidence="1" type="ORF">Lche_3175</name>
</gene>
<organism evidence="1 2">
    <name type="scientific">Legionella cherrii</name>
    <dbReference type="NCBI Taxonomy" id="28084"/>
    <lineage>
        <taxon>Bacteria</taxon>
        <taxon>Pseudomonadati</taxon>
        <taxon>Pseudomonadota</taxon>
        <taxon>Gammaproteobacteria</taxon>
        <taxon>Legionellales</taxon>
        <taxon>Legionellaceae</taxon>
        <taxon>Legionella</taxon>
    </lineage>
</organism>
<dbReference type="Proteomes" id="UP000054921">
    <property type="component" value="Unassembled WGS sequence"/>
</dbReference>
<dbReference type="RefSeq" id="WP_156413228.1">
    <property type="nucleotide sequence ID" value="NZ_LNXW01000013.1"/>
</dbReference>
<dbReference type="AlphaFoldDB" id="A0A0W0SCC2"/>
<name>A0A0W0SCC2_9GAMM</name>
<accession>A0A0W0SCC2</accession>
<evidence type="ECO:0000313" key="2">
    <source>
        <dbReference type="Proteomes" id="UP000054921"/>
    </source>
</evidence>
<reference evidence="1 2" key="1">
    <citation type="submission" date="2015-11" db="EMBL/GenBank/DDBJ databases">
        <title>Genomic analysis of 38 Legionella species identifies large and diverse effector repertoires.</title>
        <authorList>
            <person name="Burstein D."/>
            <person name="Amaro F."/>
            <person name="Zusman T."/>
            <person name="Lifshitz Z."/>
            <person name="Cohen O."/>
            <person name="Gilbert J.A."/>
            <person name="Pupko T."/>
            <person name="Shuman H.A."/>
            <person name="Segal G."/>
        </authorList>
    </citation>
    <scope>NUCLEOTIDE SEQUENCE [LARGE SCALE GENOMIC DNA]</scope>
    <source>
        <strain evidence="1 2">ORW</strain>
    </source>
</reference>